<dbReference type="NCBIfam" id="TIGR03523">
    <property type="entry name" value="GldN"/>
    <property type="match status" value="1"/>
</dbReference>
<feature type="signal peptide" evidence="1">
    <location>
        <begin position="1"/>
        <end position="24"/>
    </location>
</feature>
<comment type="caution">
    <text evidence="2">The sequence shown here is derived from an EMBL/GenBank/DDBJ whole genome shotgun (WGS) entry which is preliminary data.</text>
</comment>
<dbReference type="Pfam" id="PF19841">
    <property type="entry name" value="GldN"/>
    <property type="match status" value="1"/>
</dbReference>
<dbReference type="InterPro" id="IPR019847">
    <property type="entry name" value="Gliding_motility_assoc_GldN"/>
</dbReference>
<keyword evidence="1" id="KW-0732">Signal</keyword>
<gene>
    <name evidence="2" type="ORF">LH29_00360</name>
</gene>
<evidence type="ECO:0000313" key="3">
    <source>
        <dbReference type="Proteomes" id="UP000032544"/>
    </source>
</evidence>
<dbReference type="EMBL" id="JRHC01000001">
    <property type="protein sequence ID" value="KJF44035.1"/>
    <property type="molecule type" value="Genomic_DNA"/>
</dbReference>
<dbReference type="STRING" id="1544798.LH29_00360"/>
<organism evidence="2 3">
    <name type="scientific">Draconibacterium sediminis</name>
    <dbReference type="NCBI Taxonomy" id="1544798"/>
    <lineage>
        <taxon>Bacteria</taxon>
        <taxon>Pseudomonadati</taxon>
        <taxon>Bacteroidota</taxon>
        <taxon>Bacteroidia</taxon>
        <taxon>Marinilabiliales</taxon>
        <taxon>Prolixibacteraceae</taxon>
        <taxon>Draconibacterium</taxon>
    </lineage>
</organism>
<proteinExistence type="predicted"/>
<name>A0A0D8JAK6_9BACT</name>
<evidence type="ECO:0000313" key="2">
    <source>
        <dbReference type="EMBL" id="KJF44035.1"/>
    </source>
</evidence>
<evidence type="ECO:0008006" key="4">
    <source>
        <dbReference type="Google" id="ProtNLM"/>
    </source>
</evidence>
<dbReference type="RefSeq" id="WP_045025595.1">
    <property type="nucleotide sequence ID" value="NZ_JRHC01000001.1"/>
</dbReference>
<keyword evidence="3" id="KW-1185">Reference proteome</keyword>
<evidence type="ECO:0000256" key="1">
    <source>
        <dbReference type="SAM" id="SignalP"/>
    </source>
</evidence>
<protein>
    <recommendedName>
        <fullName evidence="4">Gliding motility protein GldN</fullName>
    </recommendedName>
</protein>
<reference evidence="2 3" key="1">
    <citation type="submission" date="2014-09" db="EMBL/GenBank/DDBJ databases">
        <title>Draft Genome Sequence of Draconibacterium sp. JN14CK-3.</title>
        <authorList>
            <person name="Dong C."/>
            <person name="Lai Q."/>
            <person name="Shao Z."/>
        </authorList>
    </citation>
    <scope>NUCLEOTIDE SEQUENCE [LARGE SCALE GENOMIC DNA]</scope>
    <source>
        <strain evidence="2 3">JN14CK-3</strain>
    </source>
</reference>
<dbReference type="OrthoDB" id="1141916at2"/>
<accession>A0A0D8JAK6</accession>
<dbReference type="AlphaFoldDB" id="A0A0D8JAK6"/>
<feature type="chain" id="PRO_5002330838" description="Gliding motility protein GldN" evidence="1">
    <location>
        <begin position="25"/>
        <end position="283"/>
    </location>
</feature>
<dbReference type="Proteomes" id="UP000032544">
    <property type="component" value="Unassembled WGS sequence"/>
</dbReference>
<sequence length="283" mass="33240">MKKIVVFIGMVVFALGIMHKSADAQIVNGAYKQNDIYEKKPMPLVPVREADVFWQKTLWRVIDLREKMNIPLYYPTIPIADRTNLISLLLKGIESGQITPYDAQADDDFKIPMSFAQVKARFGAEATTEEKIDFDTGERTQVQVQGEIRPTEIKQYMIKEQWYFDKQTSTLNVRILGICPIREYMREGDTSGQPQRQKVFWIYYPEARPLLATNVVQNPYNEARQQSFDDLFIKRMFNSYVVQESNMYNNREISSYLVGKEAMLESKRIEDEIFNYEQDLWEY</sequence>